<name>A0A6A6CLY9_ZASCE</name>
<proteinExistence type="predicted"/>
<evidence type="ECO:0000313" key="1">
    <source>
        <dbReference type="EMBL" id="KAF2166456.1"/>
    </source>
</evidence>
<dbReference type="Proteomes" id="UP000799537">
    <property type="component" value="Unassembled WGS sequence"/>
</dbReference>
<dbReference type="EMBL" id="ML993596">
    <property type="protein sequence ID" value="KAF2166456.1"/>
    <property type="molecule type" value="Genomic_DNA"/>
</dbReference>
<dbReference type="RefSeq" id="XP_033667345.1">
    <property type="nucleotide sequence ID" value="XM_033806631.1"/>
</dbReference>
<dbReference type="GeneID" id="54559903"/>
<evidence type="ECO:0000313" key="2">
    <source>
        <dbReference type="Proteomes" id="UP000799537"/>
    </source>
</evidence>
<dbReference type="AlphaFoldDB" id="A0A6A6CLY9"/>
<gene>
    <name evidence="1" type="ORF">M409DRAFT_23096</name>
</gene>
<sequence length="312" mass="34765">MAGPWLTQSPRGLLAEHNASQTAQQQLRQGVTPYGVLTIRVFIFYEADLLLKREADTWTVPTLQYTASDNDNTAHGIGKAIFCRIIADLDKTNTPESLLHELQFTDLRLASPSIAFRPSNQPNIPSKIIIDTVLTTSYQAHRQNVAPRDDLTVPEATTFRWVDPDNMHTINLSTNLTTKSINQAKYRHASCTGAPFLDNLRRYPGLLPQIINITLASILQTRAILKGHDSIGFGLILVDGVRGRANVAFTGASRDVYAQTPMLMTRKYGNGEAVVVGKWCPERVEGVEAFGGWVEVFDWFGRVRENMGRDRV</sequence>
<keyword evidence="2" id="KW-1185">Reference proteome</keyword>
<organism evidence="1 2">
    <name type="scientific">Zasmidium cellare ATCC 36951</name>
    <dbReference type="NCBI Taxonomy" id="1080233"/>
    <lineage>
        <taxon>Eukaryota</taxon>
        <taxon>Fungi</taxon>
        <taxon>Dikarya</taxon>
        <taxon>Ascomycota</taxon>
        <taxon>Pezizomycotina</taxon>
        <taxon>Dothideomycetes</taxon>
        <taxon>Dothideomycetidae</taxon>
        <taxon>Mycosphaerellales</taxon>
        <taxon>Mycosphaerellaceae</taxon>
        <taxon>Zasmidium</taxon>
    </lineage>
</organism>
<accession>A0A6A6CLY9</accession>
<protein>
    <submittedName>
        <fullName evidence="1">Uncharacterized protein</fullName>
    </submittedName>
</protein>
<reference evidence="1" key="1">
    <citation type="journal article" date="2020" name="Stud. Mycol.">
        <title>101 Dothideomycetes genomes: a test case for predicting lifestyles and emergence of pathogens.</title>
        <authorList>
            <person name="Haridas S."/>
            <person name="Albert R."/>
            <person name="Binder M."/>
            <person name="Bloem J."/>
            <person name="Labutti K."/>
            <person name="Salamov A."/>
            <person name="Andreopoulos B."/>
            <person name="Baker S."/>
            <person name="Barry K."/>
            <person name="Bills G."/>
            <person name="Bluhm B."/>
            <person name="Cannon C."/>
            <person name="Castanera R."/>
            <person name="Culley D."/>
            <person name="Daum C."/>
            <person name="Ezra D."/>
            <person name="Gonzalez J."/>
            <person name="Henrissat B."/>
            <person name="Kuo A."/>
            <person name="Liang C."/>
            <person name="Lipzen A."/>
            <person name="Lutzoni F."/>
            <person name="Magnuson J."/>
            <person name="Mondo S."/>
            <person name="Nolan M."/>
            <person name="Ohm R."/>
            <person name="Pangilinan J."/>
            <person name="Park H.-J."/>
            <person name="Ramirez L."/>
            <person name="Alfaro M."/>
            <person name="Sun H."/>
            <person name="Tritt A."/>
            <person name="Yoshinaga Y."/>
            <person name="Zwiers L.-H."/>
            <person name="Turgeon B."/>
            <person name="Goodwin S."/>
            <person name="Spatafora J."/>
            <person name="Crous P."/>
            <person name="Grigoriev I."/>
        </authorList>
    </citation>
    <scope>NUCLEOTIDE SEQUENCE</scope>
    <source>
        <strain evidence="1">ATCC 36951</strain>
    </source>
</reference>